<name>A0A8I1W964_PLESH</name>
<evidence type="ECO:0000256" key="1">
    <source>
        <dbReference type="ARBA" id="ARBA00023015"/>
    </source>
</evidence>
<keyword evidence="1" id="KW-0805">Transcription regulation</keyword>
<dbReference type="SUPFAM" id="SSF46785">
    <property type="entry name" value="Winged helix' DNA-binding domain"/>
    <property type="match status" value="1"/>
</dbReference>
<comment type="caution">
    <text evidence="5">The sequence shown here is derived from an EMBL/GenBank/DDBJ whole genome shotgun (WGS) entry which is preliminary data.</text>
</comment>
<dbReference type="SMART" id="SM00345">
    <property type="entry name" value="HTH_GNTR"/>
    <property type="match status" value="1"/>
</dbReference>
<protein>
    <submittedName>
        <fullName evidence="5">GntR family transcriptional regulator</fullName>
    </submittedName>
</protein>
<dbReference type="InterPro" id="IPR036390">
    <property type="entry name" value="WH_DNA-bd_sf"/>
</dbReference>
<dbReference type="RefSeq" id="WP_207542604.1">
    <property type="nucleotide sequence ID" value="NZ_CP050969.1"/>
</dbReference>
<dbReference type="InterPro" id="IPR050679">
    <property type="entry name" value="Bact_HTH_transcr_reg"/>
</dbReference>
<dbReference type="PROSITE" id="PS50949">
    <property type="entry name" value="HTH_GNTR"/>
    <property type="match status" value="1"/>
</dbReference>
<dbReference type="InterPro" id="IPR011663">
    <property type="entry name" value="UTRA"/>
</dbReference>
<dbReference type="InterPro" id="IPR028978">
    <property type="entry name" value="Chorismate_lyase_/UTRA_dom_sf"/>
</dbReference>
<evidence type="ECO:0000313" key="5">
    <source>
        <dbReference type="EMBL" id="MBO1109530.1"/>
    </source>
</evidence>
<accession>A0A8I1W964</accession>
<dbReference type="Pfam" id="PF07702">
    <property type="entry name" value="UTRA"/>
    <property type="match status" value="1"/>
</dbReference>
<gene>
    <name evidence="5" type="ORF">J2R62_15185</name>
</gene>
<dbReference type="Gene3D" id="3.40.1410.10">
    <property type="entry name" value="Chorismate lyase-like"/>
    <property type="match status" value="1"/>
</dbReference>
<dbReference type="GO" id="GO:0003677">
    <property type="term" value="F:DNA binding"/>
    <property type="evidence" value="ECO:0007669"/>
    <property type="project" value="UniProtKB-KW"/>
</dbReference>
<sequence length="261" mass="28603">MQTVSMENLFETLKSGLALQSNTPLYLALAQGIRQAIEDKLLKHGQVLPSERHLSEHLALSRATIVKALALLAEQGLVVKQQGKGTVVHTPFNYNLTGGSFTTQLGMHGELSDRWLVRELISAAPAIAQMMGLSTGSEIAKIRRVRCVDSRPTSVETTYIPKAFLPRPDLLEGSLYAAWQQAGIAPHSQQYQIRQVLPSAADAALLELPEGTPVLEVTQRSYDAQQVLLEVSQSLCRADCYSFSVTTRVDARVEHVDLPSM</sequence>
<organism evidence="5 6">
    <name type="scientific">Plesiomonas shigelloides</name>
    <name type="common">Aeromonas shigelloides</name>
    <dbReference type="NCBI Taxonomy" id="703"/>
    <lineage>
        <taxon>Bacteria</taxon>
        <taxon>Pseudomonadati</taxon>
        <taxon>Pseudomonadota</taxon>
        <taxon>Gammaproteobacteria</taxon>
        <taxon>Enterobacterales</taxon>
        <taxon>Enterobacteriaceae</taxon>
        <taxon>Plesiomonas</taxon>
    </lineage>
</organism>
<proteinExistence type="predicted"/>
<evidence type="ECO:0000256" key="3">
    <source>
        <dbReference type="ARBA" id="ARBA00023163"/>
    </source>
</evidence>
<evidence type="ECO:0000256" key="2">
    <source>
        <dbReference type="ARBA" id="ARBA00023125"/>
    </source>
</evidence>
<dbReference type="AlphaFoldDB" id="A0A8I1W964"/>
<dbReference type="GO" id="GO:0045892">
    <property type="term" value="P:negative regulation of DNA-templated transcription"/>
    <property type="evidence" value="ECO:0007669"/>
    <property type="project" value="TreeGrafter"/>
</dbReference>
<dbReference type="EMBL" id="JAFNAA010000020">
    <property type="protein sequence ID" value="MBO1109530.1"/>
    <property type="molecule type" value="Genomic_DNA"/>
</dbReference>
<dbReference type="SUPFAM" id="SSF64288">
    <property type="entry name" value="Chorismate lyase-like"/>
    <property type="match status" value="1"/>
</dbReference>
<keyword evidence="3" id="KW-0804">Transcription</keyword>
<evidence type="ECO:0000313" key="6">
    <source>
        <dbReference type="Proteomes" id="UP000664658"/>
    </source>
</evidence>
<evidence type="ECO:0000259" key="4">
    <source>
        <dbReference type="PROSITE" id="PS50949"/>
    </source>
</evidence>
<dbReference type="GO" id="GO:0003700">
    <property type="term" value="F:DNA-binding transcription factor activity"/>
    <property type="evidence" value="ECO:0007669"/>
    <property type="project" value="InterPro"/>
</dbReference>
<dbReference type="Gene3D" id="1.10.10.10">
    <property type="entry name" value="Winged helix-like DNA-binding domain superfamily/Winged helix DNA-binding domain"/>
    <property type="match status" value="1"/>
</dbReference>
<dbReference type="PANTHER" id="PTHR44846:SF1">
    <property type="entry name" value="MANNOSYL-D-GLYCERATE TRANSPORT_METABOLISM SYSTEM REPRESSOR MNGR-RELATED"/>
    <property type="match status" value="1"/>
</dbReference>
<dbReference type="Pfam" id="PF00392">
    <property type="entry name" value="GntR"/>
    <property type="match status" value="1"/>
</dbReference>
<dbReference type="PRINTS" id="PR00035">
    <property type="entry name" value="HTHGNTR"/>
</dbReference>
<dbReference type="Proteomes" id="UP000664658">
    <property type="component" value="Unassembled WGS sequence"/>
</dbReference>
<dbReference type="SMART" id="SM00866">
    <property type="entry name" value="UTRA"/>
    <property type="match status" value="1"/>
</dbReference>
<reference evidence="5" key="1">
    <citation type="submission" date="2021-03" db="EMBL/GenBank/DDBJ databases">
        <title>Plesiomonas shigelloides zfcc0051, isolated from zebrafish feces.</title>
        <authorList>
            <person name="Vanderhoek Z."/>
            <person name="Gaulke C."/>
        </authorList>
    </citation>
    <scope>NUCLEOTIDE SEQUENCE</scope>
    <source>
        <strain evidence="5">Zfcc0051</strain>
    </source>
</reference>
<dbReference type="InterPro" id="IPR036388">
    <property type="entry name" value="WH-like_DNA-bd_sf"/>
</dbReference>
<dbReference type="PANTHER" id="PTHR44846">
    <property type="entry name" value="MANNOSYL-D-GLYCERATE TRANSPORT/METABOLISM SYSTEM REPRESSOR MNGR-RELATED"/>
    <property type="match status" value="1"/>
</dbReference>
<feature type="domain" description="HTH gntR-type" evidence="4">
    <location>
        <begin position="23"/>
        <end position="91"/>
    </location>
</feature>
<keyword evidence="2" id="KW-0238">DNA-binding</keyword>
<dbReference type="InterPro" id="IPR000524">
    <property type="entry name" value="Tscrpt_reg_HTH_GntR"/>
</dbReference>
<dbReference type="CDD" id="cd07377">
    <property type="entry name" value="WHTH_GntR"/>
    <property type="match status" value="1"/>
</dbReference>